<dbReference type="InterPro" id="IPR006674">
    <property type="entry name" value="HD_domain"/>
</dbReference>
<evidence type="ECO:0000256" key="2">
    <source>
        <dbReference type="ARBA" id="ARBA00022723"/>
    </source>
</evidence>
<dbReference type="InterPro" id="IPR005249">
    <property type="entry name" value="YqeK"/>
</dbReference>
<evidence type="ECO:0000256" key="4">
    <source>
        <dbReference type="ARBA" id="ARBA00022801"/>
    </source>
</evidence>
<comment type="catalytic activity">
    <reaction evidence="6">
        <text>P(1),P(4)-bis(5'-adenosyl) tetraphosphate + H2O = 2 ADP + 2 H(+)</text>
        <dbReference type="Rhea" id="RHEA:24252"/>
        <dbReference type="ChEBI" id="CHEBI:15377"/>
        <dbReference type="ChEBI" id="CHEBI:15378"/>
        <dbReference type="ChEBI" id="CHEBI:58141"/>
        <dbReference type="ChEBI" id="CHEBI:456216"/>
        <dbReference type="EC" id="3.6.1.41"/>
    </reaction>
</comment>
<keyword evidence="9" id="KW-1185">Reference proteome</keyword>
<dbReference type="CDD" id="cd00077">
    <property type="entry name" value="HDc"/>
    <property type="match status" value="1"/>
</dbReference>
<name>A0ABP9VJJ9_9DEIO</name>
<dbReference type="SUPFAM" id="SSF109604">
    <property type="entry name" value="HD-domain/PDEase-like"/>
    <property type="match status" value="1"/>
</dbReference>
<keyword evidence="3" id="KW-0547">Nucleotide-binding</keyword>
<proteinExistence type="predicted"/>
<feature type="domain" description="HD" evidence="7">
    <location>
        <begin position="34"/>
        <end position="149"/>
    </location>
</feature>
<dbReference type="Pfam" id="PF01966">
    <property type="entry name" value="HD"/>
    <property type="match status" value="1"/>
</dbReference>
<evidence type="ECO:0000256" key="5">
    <source>
        <dbReference type="ARBA" id="ARBA00023004"/>
    </source>
</evidence>
<evidence type="ECO:0000313" key="8">
    <source>
        <dbReference type="EMBL" id="GAA5503857.1"/>
    </source>
</evidence>
<dbReference type="Gene3D" id="1.10.3210.10">
    <property type="entry name" value="Hypothetical protein af1432"/>
    <property type="match status" value="1"/>
</dbReference>
<protein>
    <recommendedName>
        <fullName evidence="1">bis(5'-nucleosyl)-tetraphosphatase (symmetrical)</fullName>
        <ecNumber evidence="1">3.6.1.41</ecNumber>
    </recommendedName>
</protein>
<accession>A0ABP9VJJ9</accession>
<dbReference type="InterPro" id="IPR003607">
    <property type="entry name" value="HD/PDEase_dom"/>
</dbReference>
<dbReference type="RefSeq" id="WP_353543825.1">
    <property type="nucleotide sequence ID" value="NZ_BAABRN010000070.1"/>
</dbReference>
<dbReference type="PANTHER" id="PTHR35795:SF1">
    <property type="entry name" value="BIS(5'-NUCLEOSYL)-TETRAPHOSPHATASE, SYMMETRICAL"/>
    <property type="match status" value="1"/>
</dbReference>
<keyword evidence="5" id="KW-0408">Iron</keyword>
<dbReference type="NCBIfam" id="TIGR00488">
    <property type="entry name" value="bis(5'-nucleosyl)-tetraphosphatase (symmetrical) YqeK"/>
    <property type="match status" value="1"/>
</dbReference>
<dbReference type="PROSITE" id="PS51831">
    <property type="entry name" value="HD"/>
    <property type="match status" value="1"/>
</dbReference>
<evidence type="ECO:0000259" key="7">
    <source>
        <dbReference type="PROSITE" id="PS51831"/>
    </source>
</evidence>
<evidence type="ECO:0000256" key="1">
    <source>
        <dbReference type="ARBA" id="ARBA00012506"/>
    </source>
</evidence>
<dbReference type="PANTHER" id="PTHR35795">
    <property type="entry name" value="SLR1885 PROTEIN"/>
    <property type="match status" value="1"/>
</dbReference>
<dbReference type="EC" id="3.6.1.41" evidence="1"/>
<evidence type="ECO:0000313" key="9">
    <source>
        <dbReference type="Proteomes" id="UP001458946"/>
    </source>
</evidence>
<evidence type="ECO:0000256" key="3">
    <source>
        <dbReference type="ARBA" id="ARBA00022741"/>
    </source>
</evidence>
<dbReference type="EMBL" id="BAABRN010000070">
    <property type="protein sequence ID" value="GAA5503857.1"/>
    <property type="molecule type" value="Genomic_DNA"/>
</dbReference>
<dbReference type="Proteomes" id="UP001458946">
    <property type="component" value="Unassembled WGS sequence"/>
</dbReference>
<reference evidence="8 9" key="1">
    <citation type="submission" date="2024-02" db="EMBL/GenBank/DDBJ databases">
        <title>Deinococcus xinjiangensis NBRC 107630.</title>
        <authorList>
            <person name="Ichikawa N."/>
            <person name="Katano-Makiyama Y."/>
            <person name="Hidaka K."/>
        </authorList>
    </citation>
    <scope>NUCLEOTIDE SEQUENCE [LARGE SCALE GENOMIC DNA]</scope>
    <source>
        <strain evidence="8 9">NBRC 107630</strain>
    </source>
</reference>
<sequence>MIARIQEIAASVPPTGDLAADTDRLFRHYGREITREHVPRAAAEAKRLALRFGVDSEQAEVAALLHDIGGVFRRSEMVELCERLGFAVEPEERQVPLLLHAKLSVMLAQVWQDITDPAVLQAVRYHTTLHAQATPLDQVVFLADKLEWDQGGIPPYHADLSAALEDGLDAGTRWMLGWMATPAAKLLIPHPDLRAAWAAYGISTAETDR</sequence>
<gene>
    <name evidence="8" type="ORF">Dxin01_03621</name>
</gene>
<keyword evidence="4" id="KW-0378">Hydrolase</keyword>
<organism evidence="8 9">
    <name type="scientific">Deinococcus xinjiangensis</name>
    <dbReference type="NCBI Taxonomy" id="457454"/>
    <lineage>
        <taxon>Bacteria</taxon>
        <taxon>Thermotogati</taxon>
        <taxon>Deinococcota</taxon>
        <taxon>Deinococci</taxon>
        <taxon>Deinococcales</taxon>
        <taxon>Deinococcaceae</taxon>
        <taxon>Deinococcus</taxon>
    </lineage>
</organism>
<comment type="caution">
    <text evidence="8">The sequence shown here is derived from an EMBL/GenBank/DDBJ whole genome shotgun (WGS) entry which is preliminary data.</text>
</comment>
<evidence type="ECO:0000256" key="6">
    <source>
        <dbReference type="ARBA" id="ARBA00049417"/>
    </source>
</evidence>
<dbReference type="InterPro" id="IPR051094">
    <property type="entry name" value="Diverse_Catalytic_Enzymes"/>
</dbReference>
<keyword evidence="2" id="KW-0479">Metal-binding</keyword>